<evidence type="ECO:0000313" key="1">
    <source>
        <dbReference type="EMBL" id="KIH84103.1"/>
    </source>
</evidence>
<accession>A0A0C2EZ32</accession>
<keyword evidence="2" id="KW-1185">Reference proteome</keyword>
<gene>
    <name evidence="1" type="ORF">UCMB321_2103</name>
</gene>
<evidence type="ECO:0000313" key="2">
    <source>
        <dbReference type="Proteomes" id="UP000031535"/>
    </source>
</evidence>
<comment type="caution">
    <text evidence="1">The sequence shown here is derived from an EMBL/GenBank/DDBJ whole genome shotgun (WGS) entry which is preliminary data.</text>
</comment>
<dbReference type="AlphaFoldDB" id="A0A0C2EZ32"/>
<dbReference type="Proteomes" id="UP000031535">
    <property type="component" value="Unassembled WGS sequence"/>
</dbReference>
<dbReference type="PATRIC" id="fig|226910.6.peg.2090"/>
<reference evidence="1 2" key="1">
    <citation type="submission" date="2015-01" db="EMBL/GenBank/DDBJ databases">
        <title>Complete genome of Pseudomonas batumici UCM B-321 producer of the batumin antibiotic with strong antistaphilococcal and potential anticancer activity.</title>
        <authorList>
            <person name="Klochko V.V."/>
            <person name="Zelena L.B."/>
            <person name="Elena K.A."/>
            <person name="Reva O.N."/>
        </authorList>
    </citation>
    <scope>NUCLEOTIDE SEQUENCE [LARGE SCALE GENOMIC DNA]</scope>
    <source>
        <strain evidence="1 2">UCM B-321</strain>
    </source>
</reference>
<protein>
    <submittedName>
        <fullName evidence="1">Uncharacterized protein</fullName>
    </submittedName>
</protein>
<proteinExistence type="predicted"/>
<dbReference type="EMBL" id="JXDG01000022">
    <property type="protein sequence ID" value="KIH84103.1"/>
    <property type="molecule type" value="Genomic_DNA"/>
</dbReference>
<organism evidence="1 2">
    <name type="scientific">Pseudomonas batumici</name>
    <dbReference type="NCBI Taxonomy" id="226910"/>
    <lineage>
        <taxon>Bacteria</taxon>
        <taxon>Pseudomonadati</taxon>
        <taxon>Pseudomonadota</taxon>
        <taxon>Gammaproteobacteria</taxon>
        <taxon>Pseudomonadales</taxon>
        <taxon>Pseudomonadaceae</taxon>
        <taxon>Pseudomonas</taxon>
    </lineage>
</organism>
<sequence length="37" mass="4121">MLHINVQPEPVEGDREFSLAGRAAEVLPRLVEEVFAT</sequence>
<name>A0A0C2EZ32_9PSED</name>